<dbReference type="Gene3D" id="3.30.420.40">
    <property type="match status" value="2"/>
</dbReference>
<dbReference type="InterPro" id="IPR036390">
    <property type="entry name" value="WH_DNA-bd_sf"/>
</dbReference>
<dbReference type="PANTHER" id="PTHR18964:SF169">
    <property type="entry name" value="N-ACETYLMANNOSAMINE KINASE"/>
    <property type="match status" value="1"/>
</dbReference>
<dbReference type="GeneID" id="31889857"/>
<dbReference type="EMBL" id="CCNB01000009">
    <property type="protein sequence ID" value="CDX33684.1"/>
    <property type="molecule type" value="Genomic_DNA"/>
</dbReference>
<dbReference type="Gene3D" id="1.10.10.10">
    <property type="entry name" value="Winged helix-like DNA-binding domain superfamily/Winged helix DNA-binding domain"/>
    <property type="match status" value="1"/>
</dbReference>
<dbReference type="InterPro" id="IPR000835">
    <property type="entry name" value="HTH_MarR-typ"/>
</dbReference>
<dbReference type="GO" id="GO:0003700">
    <property type="term" value="F:DNA-binding transcription factor activity"/>
    <property type="evidence" value="ECO:0007669"/>
    <property type="project" value="InterPro"/>
</dbReference>
<name>A0A090EWV2_MESPL</name>
<dbReference type="InterPro" id="IPR043129">
    <property type="entry name" value="ATPase_NBD"/>
</dbReference>
<gene>
    <name evidence="2" type="ORF">MPLDJ20_170018</name>
</gene>
<reference evidence="2 3" key="1">
    <citation type="submission" date="2014-08" db="EMBL/GenBank/DDBJ databases">
        <authorList>
            <person name="Moulin Lionel"/>
        </authorList>
    </citation>
    <scope>NUCLEOTIDE SEQUENCE [LARGE SCALE GENOMIC DNA]</scope>
</reference>
<dbReference type="GO" id="GO:0019262">
    <property type="term" value="P:N-acetylneuraminate catabolic process"/>
    <property type="evidence" value="ECO:0007669"/>
    <property type="project" value="TreeGrafter"/>
</dbReference>
<accession>A0A090EWV2</accession>
<dbReference type="Proteomes" id="UP000046373">
    <property type="component" value="Unassembled WGS sequence"/>
</dbReference>
<dbReference type="GO" id="GO:0009384">
    <property type="term" value="F:N-acylmannosamine kinase activity"/>
    <property type="evidence" value="ECO:0007669"/>
    <property type="project" value="TreeGrafter"/>
</dbReference>
<evidence type="ECO:0000259" key="1">
    <source>
        <dbReference type="Pfam" id="PF01047"/>
    </source>
</evidence>
<proteinExistence type="predicted"/>
<feature type="domain" description="HTH marR-type" evidence="1">
    <location>
        <begin position="18"/>
        <end position="59"/>
    </location>
</feature>
<dbReference type="Pfam" id="PF01047">
    <property type="entry name" value="MarR"/>
    <property type="match status" value="1"/>
</dbReference>
<organism evidence="2 3">
    <name type="scientific">Mesorhizobium plurifarium</name>
    <dbReference type="NCBI Taxonomy" id="69974"/>
    <lineage>
        <taxon>Bacteria</taxon>
        <taxon>Pseudomonadati</taxon>
        <taxon>Pseudomonadota</taxon>
        <taxon>Alphaproteobacteria</taxon>
        <taxon>Hyphomicrobiales</taxon>
        <taxon>Phyllobacteriaceae</taxon>
        <taxon>Mesorhizobium</taxon>
    </lineage>
</organism>
<dbReference type="SUPFAM" id="SSF46785">
    <property type="entry name" value="Winged helix' DNA-binding domain"/>
    <property type="match status" value="1"/>
</dbReference>
<dbReference type="InterPro" id="IPR036388">
    <property type="entry name" value="WH-like_DNA-bd_sf"/>
</dbReference>
<dbReference type="Pfam" id="PF00480">
    <property type="entry name" value="ROK"/>
    <property type="match status" value="1"/>
</dbReference>
<evidence type="ECO:0000313" key="2">
    <source>
        <dbReference type="EMBL" id="CDX33684.1"/>
    </source>
</evidence>
<sequence>MSGKGSNSVKVRHYNERFVLDAIRRLKEASKSDLARAAHLTPAAVAGIVDGLEQAGFVKQVGKRFGQRGSPSILYRLAPERIYSVGIKIGRRALEAVLVDFAGEVRARASHEYRYPDPDLVRRAGNTSLANFEALVDGLDDASIVGVGIASPYFLGGWSEELGFPDDLGDRWEAIDLMTFFATPPKVPVFIENDATSAALAELVQGAGARFHDFMHISIDTFVGGGLVQSGKVHTGPHGNSAALGPLPVSPSSLDSVAAKPARYQSLLHRASIYVLVNHLKSRGIEIVRVRELDPMPPGAREPLFEWIEDCANALVEAIIAITSVIDIEAIVLDSILPRSIHLELLAKVQNQFNRVSAIGIVAPEIVPGQFGPEASPIGAAMLPFSALLAPDSSVLMIGKDRTKLLGSLSALAGQAERAG</sequence>
<dbReference type="AlphaFoldDB" id="A0A090EWV2"/>
<evidence type="ECO:0000313" key="3">
    <source>
        <dbReference type="Proteomes" id="UP000046373"/>
    </source>
</evidence>
<dbReference type="InterPro" id="IPR000600">
    <property type="entry name" value="ROK"/>
</dbReference>
<dbReference type="PANTHER" id="PTHR18964">
    <property type="entry name" value="ROK (REPRESSOR, ORF, KINASE) FAMILY"/>
    <property type="match status" value="1"/>
</dbReference>
<dbReference type="SUPFAM" id="SSF53067">
    <property type="entry name" value="Actin-like ATPase domain"/>
    <property type="match status" value="1"/>
</dbReference>
<protein>
    <submittedName>
        <fullName evidence="2">ROK family protein</fullName>
    </submittedName>
</protein>